<dbReference type="GO" id="GO:0015995">
    <property type="term" value="P:chlorophyll biosynthetic process"/>
    <property type="evidence" value="ECO:0007669"/>
    <property type="project" value="UniProtKB-KW"/>
</dbReference>
<comment type="catalytic activity">
    <reaction evidence="8 10 15">
        <text>(S)-4-amino-5-oxopentanoate + tRNA(Glu) + NADP(+) = L-glutamyl-tRNA(Glu) + NADPH + H(+)</text>
        <dbReference type="Rhea" id="RHEA:12344"/>
        <dbReference type="Rhea" id="RHEA-COMP:9663"/>
        <dbReference type="Rhea" id="RHEA-COMP:9680"/>
        <dbReference type="ChEBI" id="CHEBI:15378"/>
        <dbReference type="ChEBI" id="CHEBI:57501"/>
        <dbReference type="ChEBI" id="CHEBI:57783"/>
        <dbReference type="ChEBI" id="CHEBI:58349"/>
        <dbReference type="ChEBI" id="CHEBI:78442"/>
        <dbReference type="ChEBI" id="CHEBI:78520"/>
        <dbReference type="EC" id="1.2.1.70"/>
    </reaction>
</comment>
<comment type="similarity">
    <text evidence="2 10 15">Belongs to the glutamyl-tRNA reductase family.</text>
</comment>
<keyword evidence="5 10" id="KW-0560">Oxidoreductase</keyword>
<dbReference type="NCBIfam" id="TIGR01035">
    <property type="entry name" value="hemA"/>
    <property type="match status" value="1"/>
</dbReference>
<feature type="binding site" evidence="10 12">
    <location>
        <position position="124"/>
    </location>
    <ligand>
        <name>substrate</name>
    </ligand>
</feature>
<protein>
    <recommendedName>
        <fullName evidence="9 10">Glutamyl-tRNA reductase</fullName>
        <shortName evidence="10">GluTR</shortName>
        <ecNumber evidence="3 10">1.2.1.70</ecNumber>
    </recommendedName>
</protein>
<feature type="domain" description="Quinate/shikimate 5-dehydrogenase/glutamyl-tRNA reductase" evidence="17">
    <location>
        <begin position="175"/>
        <end position="319"/>
    </location>
</feature>
<dbReference type="RefSeq" id="WP_066789112.1">
    <property type="nucleotide sequence ID" value="NZ_LWQS01000065.1"/>
</dbReference>
<keyword evidence="7 10" id="KW-0627">Porphyrin biosynthesis</keyword>
<dbReference type="EMBL" id="LWQS01000065">
    <property type="protein sequence ID" value="OAN44543.1"/>
    <property type="molecule type" value="Genomic_DNA"/>
</dbReference>
<dbReference type="SUPFAM" id="SSF51735">
    <property type="entry name" value="NAD(P)-binding Rossmann-fold domains"/>
    <property type="match status" value="1"/>
</dbReference>
<dbReference type="EC" id="1.2.1.70" evidence="3 10"/>
<dbReference type="InterPro" id="IPR036343">
    <property type="entry name" value="GluRdtase_N_sf"/>
</dbReference>
<feature type="binding site" evidence="10 12">
    <location>
        <begin position="118"/>
        <end position="120"/>
    </location>
    <ligand>
        <name>substrate</name>
    </ligand>
</feature>
<evidence type="ECO:0000256" key="5">
    <source>
        <dbReference type="ARBA" id="ARBA00023002"/>
    </source>
</evidence>
<evidence type="ECO:0000256" key="13">
    <source>
        <dbReference type="PIRSR" id="PIRSR000445-3"/>
    </source>
</evidence>
<dbReference type="STRING" id="1707952.A6A03_16500"/>
<dbReference type="GO" id="GO:0050661">
    <property type="term" value="F:NADP binding"/>
    <property type="evidence" value="ECO:0007669"/>
    <property type="project" value="InterPro"/>
</dbReference>
<gene>
    <name evidence="10" type="primary">hemA</name>
    <name evidence="19" type="ORF">A6A03_16500</name>
</gene>
<dbReference type="Gene3D" id="3.40.50.720">
    <property type="entry name" value="NAD(P)-binding Rossmann-like Domain"/>
    <property type="match status" value="1"/>
</dbReference>
<dbReference type="InterPro" id="IPR015896">
    <property type="entry name" value="4pyrrol_synth_GluRdtase_dimer"/>
</dbReference>
<dbReference type="InterPro" id="IPR036291">
    <property type="entry name" value="NAD(P)-bd_dom_sf"/>
</dbReference>
<comment type="subunit">
    <text evidence="10">Homodimer.</text>
</comment>
<dbReference type="CDD" id="cd05213">
    <property type="entry name" value="NAD_bind_Glutamyl_tRNA_reduct"/>
    <property type="match status" value="1"/>
</dbReference>
<dbReference type="Pfam" id="PF00745">
    <property type="entry name" value="GlutR_dimer"/>
    <property type="match status" value="1"/>
</dbReference>
<evidence type="ECO:0000256" key="7">
    <source>
        <dbReference type="ARBA" id="ARBA00023244"/>
    </source>
</evidence>
<evidence type="ECO:0000259" key="18">
    <source>
        <dbReference type="Pfam" id="PF05201"/>
    </source>
</evidence>
<dbReference type="GO" id="GO:0019353">
    <property type="term" value="P:protoporphyrinogen IX biosynthetic process from glutamate"/>
    <property type="evidence" value="ECO:0007669"/>
    <property type="project" value="TreeGrafter"/>
</dbReference>
<dbReference type="FunFam" id="3.40.50.720:FF:000031">
    <property type="entry name" value="Glutamyl-tRNA reductase"/>
    <property type="match status" value="1"/>
</dbReference>
<dbReference type="InterPro" id="IPR006151">
    <property type="entry name" value="Shikm_DH/Glu-tRNA_Rdtase"/>
</dbReference>
<evidence type="ECO:0000259" key="17">
    <source>
        <dbReference type="Pfam" id="PF01488"/>
    </source>
</evidence>
<feature type="domain" description="Glutamyl-tRNA reductase N-terminal" evidence="18">
    <location>
        <begin position="7"/>
        <end position="160"/>
    </location>
</feature>
<dbReference type="Pfam" id="PF05201">
    <property type="entry name" value="GlutR_N"/>
    <property type="match status" value="1"/>
</dbReference>
<dbReference type="InterPro" id="IPR036453">
    <property type="entry name" value="GluRdtase_dimer_dom_sf"/>
</dbReference>
<feature type="domain" description="Tetrapyrrole biosynthesis glutamyl-tRNA reductase dimerisation" evidence="16">
    <location>
        <begin position="334"/>
        <end position="432"/>
    </location>
</feature>
<evidence type="ECO:0000256" key="15">
    <source>
        <dbReference type="RuleBase" id="RU000584"/>
    </source>
</evidence>
<evidence type="ECO:0000256" key="8">
    <source>
        <dbReference type="ARBA" id="ARBA00047464"/>
    </source>
</evidence>
<feature type="active site" description="Nucleophile" evidence="10 11">
    <location>
        <position position="55"/>
    </location>
</feature>
<comment type="function">
    <text evidence="10">Catalyzes the NADPH-dependent reduction of glutamyl-tRNA(Glu) to glutamate 1-semialdehyde (GSA).</text>
</comment>
<comment type="pathway">
    <text evidence="1 10 15">Porphyrin-containing compound metabolism; protoporphyrin-IX biosynthesis; 5-aminolevulinate from L-glutamyl-tRNA(Glu): step 1/2.</text>
</comment>
<dbReference type="UniPathway" id="UPA00251">
    <property type="reaction ID" value="UER00316"/>
</dbReference>
<keyword evidence="6" id="KW-0149">Chlorophyll biosynthesis</keyword>
<dbReference type="InterPro" id="IPR015895">
    <property type="entry name" value="4pyrrol_synth_GluRdtase_N"/>
</dbReference>
<accession>A0A178M7P0</accession>
<dbReference type="SUPFAM" id="SSF69075">
    <property type="entry name" value="Glutamyl tRNA-reductase dimerization domain"/>
    <property type="match status" value="1"/>
</dbReference>
<dbReference type="PANTHER" id="PTHR43013:SF1">
    <property type="entry name" value="GLUTAMYL-TRNA REDUCTASE"/>
    <property type="match status" value="1"/>
</dbReference>
<evidence type="ECO:0000256" key="2">
    <source>
        <dbReference type="ARBA" id="ARBA00005916"/>
    </source>
</evidence>
<feature type="binding site" evidence="10 12">
    <location>
        <begin position="54"/>
        <end position="57"/>
    </location>
    <ligand>
        <name>substrate</name>
    </ligand>
</feature>
<evidence type="ECO:0000256" key="9">
    <source>
        <dbReference type="ARBA" id="ARBA00068659"/>
    </source>
</evidence>
<evidence type="ECO:0000313" key="19">
    <source>
        <dbReference type="EMBL" id="OAN44543.1"/>
    </source>
</evidence>
<evidence type="ECO:0000256" key="10">
    <source>
        <dbReference type="HAMAP-Rule" id="MF_00087"/>
    </source>
</evidence>
<dbReference type="SUPFAM" id="SSF69742">
    <property type="entry name" value="Glutamyl tRNA-reductase catalytic, N-terminal domain"/>
    <property type="match status" value="1"/>
</dbReference>
<dbReference type="Gene3D" id="3.30.460.30">
    <property type="entry name" value="Glutamyl-tRNA reductase, N-terminal domain"/>
    <property type="match status" value="1"/>
</dbReference>
<dbReference type="FunFam" id="3.30.460.30:FF:000001">
    <property type="entry name" value="Glutamyl-tRNA reductase"/>
    <property type="match status" value="1"/>
</dbReference>
<feature type="binding site" evidence="10 12">
    <location>
        <position position="113"/>
    </location>
    <ligand>
        <name>substrate</name>
    </ligand>
</feature>
<dbReference type="Proteomes" id="UP000078287">
    <property type="component" value="Unassembled WGS sequence"/>
</dbReference>
<dbReference type="PIRSF" id="PIRSF000445">
    <property type="entry name" value="4pyrrol_synth_GluRdtase"/>
    <property type="match status" value="1"/>
</dbReference>
<keyword evidence="4 10" id="KW-0521">NADP</keyword>
<comment type="caution">
    <text evidence="19">The sequence shown here is derived from an EMBL/GenBank/DDBJ whole genome shotgun (WGS) entry which is preliminary data.</text>
</comment>
<name>A0A178M7P0_9CHLR</name>
<evidence type="ECO:0000313" key="20">
    <source>
        <dbReference type="Proteomes" id="UP000078287"/>
    </source>
</evidence>
<proteinExistence type="inferred from homology"/>
<dbReference type="OrthoDB" id="110209at2"/>
<organism evidence="19 20">
    <name type="scientific">Chloroflexus islandicus</name>
    <dbReference type="NCBI Taxonomy" id="1707952"/>
    <lineage>
        <taxon>Bacteria</taxon>
        <taxon>Bacillati</taxon>
        <taxon>Chloroflexota</taxon>
        <taxon>Chloroflexia</taxon>
        <taxon>Chloroflexales</taxon>
        <taxon>Chloroflexineae</taxon>
        <taxon>Chloroflexaceae</taxon>
        <taxon>Chloroflexus</taxon>
    </lineage>
</organism>
<comment type="miscellaneous">
    <text evidence="10">During catalysis, the active site Cys acts as a nucleophile attacking the alpha-carbonyl group of tRNA-bound glutamate with the formation of a thioester intermediate between enzyme and glutamate, and the concomitant release of tRNA(Glu). The thioester intermediate is finally reduced by direct hydride transfer from NADPH, to form the product GSA.</text>
</comment>
<dbReference type="HAMAP" id="MF_00087">
    <property type="entry name" value="Glu_tRNA_reductase"/>
    <property type="match status" value="1"/>
</dbReference>
<keyword evidence="20" id="KW-1185">Reference proteome</keyword>
<comment type="domain">
    <text evidence="10">Possesses an unusual extended V-shaped dimeric structure with each monomer consisting of three distinct domains arranged along a curved 'spinal' alpha-helix. The N-terminal catalytic domain specifically recognizes the glutamate moiety of the substrate. The second domain is the NADPH-binding domain, and the third C-terminal domain is responsible for dimerization.</text>
</comment>
<dbReference type="PANTHER" id="PTHR43013">
    <property type="entry name" value="GLUTAMYL-TRNA REDUCTASE"/>
    <property type="match status" value="1"/>
</dbReference>
<evidence type="ECO:0000256" key="1">
    <source>
        <dbReference type="ARBA" id="ARBA00005059"/>
    </source>
</evidence>
<dbReference type="GO" id="GO:0008883">
    <property type="term" value="F:glutamyl-tRNA reductase activity"/>
    <property type="evidence" value="ECO:0007669"/>
    <property type="project" value="UniProtKB-UniRule"/>
</dbReference>
<evidence type="ECO:0000256" key="3">
    <source>
        <dbReference type="ARBA" id="ARBA00012970"/>
    </source>
</evidence>
<evidence type="ECO:0000259" key="16">
    <source>
        <dbReference type="Pfam" id="PF00745"/>
    </source>
</evidence>
<evidence type="ECO:0000256" key="6">
    <source>
        <dbReference type="ARBA" id="ARBA00023171"/>
    </source>
</evidence>
<feature type="site" description="Important for activity" evidence="10 14">
    <location>
        <position position="103"/>
    </location>
</feature>
<feature type="binding site" evidence="10 13">
    <location>
        <begin position="193"/>
        <end position="198"/>
    </location>
    <ligand>
        <name>NADP(+)</name>
        <dbReference type="ChEBI" id="CHEBI:58349"/>
    </ligand>
</feature>
<evidence type="ECO:0000256" key="14">
    <source>
        <dbReference type="PIRSR" id="PIRSR000445-4"/>
    </source>
</evidence>
<dbReference type="InterPro" id="IPR000343">
    <property type="entry name" value="4pyrrol_synth_GluRdtase"/>
</dbReference>
<evidence type="ECO:0000256" key="12">
    <source>
        <dbReference type="PIRSR" id="PIRSR000445-2"/>
    </source>
</evidence>
<dbReference type="AlphaFoldDB" id="A0A178M7P0"/>
<sequence>MNLFLAGLDHTTAPVEIREQLAFSQTDLPSALMQLTNPDNGAAPLFTEAVILSTCNRVEIYGVASPGTTAQHVVDFLSAFHRRPADAFVHTLYFYQGEAVARHLCATAAGLRSLVLGEAQIQGQVRTAYESAQRIGSVGSVLHRLFQIALVAGKRVRHETTIGKGAASVSQAGVELAKRRLGDLRGREVLLIGGGEVSELAAQNLIANGADRLTIVNRTSSRAAALAERYGAEMLDFGALPEALARADIVISSTAAPVPIIYRHHVIEALDHKLRARACGDCDPPAMLLIDLAVPRDIAADVATVPGVHLFTVDDLREVVSHTIELRSAVIEIAQKIVEEQVQEFLDWMRTQEALPVLTMLRQRAEEVRNEELARALRRLNNLSPEQQAVIEGLSRSIVNKLLHPPTRCLREAAAHGQGKRYATILAELFNLEHVGERTASMVGNTETS</sequence>
<evidence type="ECO:0000256" key="4">
    <source>
        <dbReference type="ARBA" id="ARBA00022857"/>
    </source>
</evidence>
<evidence type="ECO:0000256" key="11">
    <source>
        <dbReference type="PIRSR" id="PIRSR000445-1"/>
    </source>
</evidence>
<reference evidence="19 20" key="1">
    <citation type="submission" date="2016-04" db="EMBL/GenBank/DDBJ databases">
        <title>Chloroflexus islandicus sp. nov., a thermophilic filamentous anoxygenic phototrophic bacterium from geyser Strokkur (Iceland).</title>
        <authorList>
            <person name="Gaisin V.A."/>
            <person name="Kalashnikov A.M."/>
            <person name="Sukhacheva M.V."/>
            <person name="Grouzdev D.S."/>
            <person name="Ivanov T.M."/>
            <person name="Kuznetsov B."/>
            <person name="Gorlenko V.M."/>
        </authorList>
    </citation>
    <scope>NUCLEOTIDE SEQUENCE [LARGE SCALE GENOMIC DNA]</scope>
    <source>
        <strain evidence="20">isl-2</strain>
    </source>
</reference>
<dbReference type="Pfam" id="PF01488">
    <property type="entry name" value="Shikimate_DH"/>
    <property type="match status" value="1"/>
</dbReference>